<accession>A0A9D1FHR9</accession>
<dbReference type="EMBL" id="DVJQ01000012">
    <property type="protein sequence ID" value="HIS73692.1"/>
    <property type="molecule type" value="Genomic_DNA"/>
</dbReference>
<proteinExistence type="predicted"/>
<evidence type="ECO:0000313" key="2">
    <source>
        <dbReference type="EMBL" id="HIS73692.1"/>
    </source>
</evidence>
<name>A0A9D1FHR9_9BACT</name>
<protein>
    <submittedName>
        <fullName evidence="2">Uncharacterized protein</fullName>
    </submittedName>
</protein>
<gene>
    <name evidence="2" type="ORF">IAA86_01565</name>
</gene>
<comment type="caution">
    <text evidence="2">The sequence shown here is derived from an EMBL/GenBank/DDBJ whole genome shotgun (WGS) entry which is preliminary data.</text>
</comment>
<reference evidence="2" key="2">
    <citation type="journal article" date="2021" name="PeerJ">
        <title>Extensive microbial diversity within the chicken gut microbiome revealed by metagenomics and culture.</title>
        <authorList>
            <person name="Gilroy R."/>
            <person name="Ravi A."/>
            <person name="Getino M."/>
            <person name="Pursley I."/>
            <person name="Horton D.L."/>
            <person name="Alikhan N.F."/>
            <person name="Baker D."/>
            <person name="Gharbi K."/>
            <person name="Hall N."/>
            <person name="Watson M."/>
            <person name="Adriaenssens E.M."/>
            <person name="Foster-Nyarko E."/>
            <person name="Jarju S."/>
            <person name="Secka A."/>
            <person name="Antonio M."/>
            <person name="Oren A."/>
            <person name="Chaudhuri R.R."/>
            <person name="La Ragione R."/>
            <person name="Hildebrand F."/>
            <person name="Pallen M.J."/>
        </authorList>
    </citation>
    <scope>NUCLEOTIDE SEQUENCE</scope>
    <source>
        <strain evidence="2">CHK152-2871</strain>
    </source>
</reference>
<feature type="region of interest" description="Disordered" evidence="1">
    <location>
        <begin position="220"/>
        <end position="240"/>
    </location>
</feature>
<organism evidence="2 3">
    <name type="scientific">Candidatus Galligastranaerophilus intestinavium</name>
    <dbReference type="NCBI Taxonomy" id="2840836"/>
    <lineage>
        <taxon>Bacteria</taxon>
        <taxon>Candidatus Galligastranaerophilus</taxon>
    </lineage>
</organism>
<dbReference type="AlphaFoldDB" id="A0A9D1FHR9"/>
<evidence type="ECO:0000313" key="3">
    <source>
        <dbReference type="Proteomes" id="UP000886865"/>
    </source>
</evidence>
<reference evidence="2" key="1">
    <citation type="submission" date="2020-10" db="EMBL/GenBank/DDBJ databases">
        <authorList>
            <person name="Gilroy R."/>
        </authorList>
    </citation>
    <scope>NUCLEOTIDE SEQUENCE</scope>
    <source>
        <strain evidence="2">CHK152-2871</strain>
    </source>
</reference>
<evidence type="ECO:0000256" key="1">
    <source>
        <dbReference type="SAM" id="MobiDB-lite"/>
    </source>
</evidence>
<dbReference type="Proteomes" id="UP000886865">
    <property type="component" value="Unassembled WGS sequence"/>
</dbReference>
<sequence>MTSEFNYDARLAGVKVDKDIFNQRAAEVIENEKAHNDESVFASRENFIEYYEEKIMQGKDEIDLDEFMQDAIEKGYLEEDETEVFARLADADKGDGVLNEKEVTSLLGAIYDGAQEAESADEEKSNDSPYEKVKIQPWGTGVDDCLSRIIDKHVEGIELYSSDYQQYLDEICRINNIKNPNVVWGEVMLPEMKRDENNQIIKDENGKIQFYSENELNLINKKRSENGGSTTNESGAKDLY</sequence>